<dbReference type="AlphaFoldDB" id="A0A067SDE6"/>
<name>A0A067SDE6_GALM3</name>
<accession>A0A067SDE6</accession>
<reference evidence="2" key="1">
    <citation type="journal article" date="2014" name="Proc. Natl. Acad. Sci. U.S.A.">
        <title>Extensive sampling of basidiomycete genomes demonstrates inadequacy of the white-rot/brown-rot paradigm for wood decay fungi.</title>
        <authorList>
            <person name="Riley R."/>
            <person name="Salamov A.A."/>
            <person name="Brown D.W."/>
            <person name="Nagy L.G."/>
            <person name="Floudas D."/>
            <person name="Held B.W."/>
            <person name="Levasseur A."/>
            <person name="Lombard V."/>
            <person name="Morin E."/>
            <person name="Otillar R."/>
            <person name="Lindquist E.A."/>
            <person name="Sun H."/>
            <person name="LaButti K.M."/>
            <person name="Schmutz J."/>
            <person name="Jabbour D."/>
            <person name="Luo H."/>
            <person name="Baker S.E."/>
            <person name="Pisabarro A.G."/>
            <person name="Walton J.D."/>
            <person name="Blanchette R.A."/>
            <person name="Henrissat B."/>
            <person name="Martin F."/>
            <person name="Cullen D."/>
            <person name="Hibbett D.S."/>
            <person name="Grigoriev I.V."/>
        </authorList>
    </citation>
    <scope>NUCLEOTIDE SEQUENCE [LARGE SCALE GENOMIC DNA]</scope>
    <source>
        <strain evidence="2">CBS 339.88</strain>
    </source>
</reference>
<protein>
    <submittedName>
        <fullName evidence="1">Uncharacterized protein</fullName>
    </submittedName>
</protein>
<organism evidence="1 2">
    <name type="scientific">Galerina marginata (strain CBS 339.88)</name>
    <dbReference type="NCBI Taxonomy" id="685588"/>
    <lineage>
        <taxon>Eukaryota</taxon>
        <taxon>Fungi</taxon>
        <taxon>Dikarya</taxon>
        <taxon>Basidiomycota</taxon>
        <taxon>Agaricomycotina</taxon>
        <taxon>Agaricomycetes</taxon>
        <taxon>Agaricomycetidae</taxon>
        <taxon>Agaricales</taxon>
        <taxon>Agaricineae</taxon>
        <taxon>Strophariaceae</taxon>
        <taxon>Galerina</taxon>
    </lineage>
</organism>
<dbReference type="HOGENOM" id="CLU_2386317_0_0_1"/>
<dbReference type="Proteomes" id="UP000027222">
    <property type="component" value="Unassembled WGS sequence"/>
</dbReference>
<dbReference type="EMBL" id="KL142405">
    <property type="protein sequence ID" value="KDR68921.1"/>
    <property type="molecule type" value="Genomic_DNA"/>
</dbReference>
<proteinExistence type="predicted"/>
<gene>
    <name evidence="1" type="ORF">GALMADRAFT_936876</name>
</gene>
<sequence>MSVPVSLSPLLLTASAKGRRMGAGNACNAVRFTTPFKHEHLNLNVLVLVPELPSDSPFCRMRRCGPKLSLAPGPLTHCRRSDQHRPNHLHIQAH</sequence>
<evidence type="ECO:0000313" key="2">
    <source>
        <dbReference type="Proteomes" id="UP000027222"/>
    </source>
</evidence>
<evidence type="ECO:0000313" key="1">
    <source>
        <dbReference type="EMBL" id="KDR68921.1"/>
    </source>
</evidence>
<keyword evidence="2" id="KW-1185">Reference proteome</keyword>